<name>A0A6H2GV48_9BACL</name>
<feature type="transmembrane region" description="Helical" evidence="2">
    <location>
        <begin position="81"/>
        <end position="114"/>
    </location>
</feature>
<keyword evidence="2" id="KW-1133">Transmembrane helix</keyword>
<dbReference type="PANTHER" id="PTHR30487">
    <property type="entry name" value="TYPE 4 PREPILIN-LIKE PROTEINS LEADER PEPTIDE-PROCESSING ENZYME"/>
    <property type="match status" value="1"/>
</dbReference>
<keyword evidence="5" id="KW-1185">Reference proteome</keyword>
<gene>
    <name evidence="4" type="ORF">HGI30_06705</name>
</gene>
<evidence type="ECO:0000313" key="5">
    <source>
        <dbReference type="Proteomes" id="UP000502136"/>
    </source>
</evidence>
<accession>A0A6H2GV48</accession>
<keyword evidence="2" id="KW-0472">Membrane</keyword>
<sequence length="162" mass="16405">MPIWIGAATALLLALAFWSDVRTMRIPNALTGGFFAAGLGAHGAVDGISGMGQSALGAAAGFIPLALLYLLRGIGAGDVKLFAAIGAWTGAAAVLELLLYSMLAGGIGGAVYLLFSRARRFKRGCSKGGAPQESDAAERPAVRFPFMLAVVPGALAMLLLGG</sequence>
<dbReference type="KEGG" id="palr:HGI30_06705"/>
<dbReference type="RefSeq" id="WP_168906916.1">
    <property type="nucleotide sequence ID" value="NZ_CP051428.1"/>
</dbReference>
<dbReference type="Pfam" id="PF01478">
    <property type="entry name" value="Peptidase_A24"/>
    <property type="match status" value="1"/>
</dbReference>
<feature type="transmembrane region" description="Helical" evidence="2">
    <location>
        <begin position="55"/>
        <end position="75"/>
    </location>
</feature>
<keyword evidence="2" id="KW-0812">Transmembrane</keyword>
<protein>
    <submittedName>
        <fullName evidence="4">Prepilin peptidase</fullName>
    </submittedName>
</protein>
<dbReference type="GO" id="GO:0006465">
    <property type="term" value="P:signal peptide processing"/>
    <property type="evidence" value="ECO:0007669"/>
    <property type="project" value="TreeGrafter"/>
</dbReference>
<feature type="transmembrane region" description="Helical" evidence="2">
    <location>
        <begin position="141"/>
        <end position="160"/>
    </location>
</feature>
<evidence type="ECO:0000259" key="3">
    <source>
        <dbReference type="Pfam" id="PF01478"/>
    </source>
</evidence>
<proteinExistence type="inferred from homology"/>
<reference evidence="4 5" key="1">
    <citation type="submission" date="2020-04" db="EMBL/GenBank/DDBJ databases">
        <title>Novel Paenibacillus strain UniB2 isolated from commercial digestive syrup.</title>
        <authorList>
            <person name="Thorat V."/>
            <person name="Kirdat K."/>
            <person name="Tiwarekar B."/>
            <person name="Yadav A."/>
        </authorList>
    </citation>
    <scope>NUCLEOTIDE SEQUENCE [LARGE SCALE GENOMIC DNA]</scope>
    <source>
        <strain evidence="4 5">UniB2</strain>
    </source>
</reference>
<evidence type="ECO:0000313" key="4">
    <source>
        <dbReference type="EMBL" id="QJC51265.1"/>
    </source>
</evidence>
<feature type="domain" description="Prepilin type IV endopeptidase peptidase" evidence="3">
    <location>
        <begin position="9"/>
        <end position="107"/>
    </location>
</feature>
<organism evidence="4 5">
    <name type="scientific">Paenibacillus albicereus</name>
    <dbReference type="NCBI Taxonomy" id="2726185"/>
    <lineage>
        <taxon>Bacteria</taxon>
        <taxon>Bacillati</taxon>
        <taxon>Bacillota</taxon>
        <taxon>Bacilli</taxon>
        <taxon>Bacillales</taxon>
        <taxon>Paenibacillaceae</taxon>
        <taxon>Paenibacillus</taxon>
    </lineage>
</organism>
<dbReference type="EMBL" id="CP051428">
    <property type="protein sequence ID" value="QJC51265.1"/>
    <property type="molecule type" value="Genomic_DNA"/>
</dbReference>
<dbReference type="AlphaFoldDB" id="A0A6H2GV48"/>
<dbReference type="GO" id="GO:0005886">
    <property type="term" value="C:plasma membrane"/>
    <property type="evidence" value="ECO:0007669"/>
    <property type="project" value="TreeGrafter"/>
</dbReference>
<dbReference type="GO" id="GO:0004190">
    <property type="term" value="F:aspartic-type endopeptidase activity"/>
    <property type="evidence" value="ECO:0007669"/>
    <property type="project" value="InterPro"/>
</dbReference>
<dbReference type="InterPro" id="IPR050882">
    <property type="entry name" value="Prepilin_peptidase/N-MTase"/>
</dbReference>
<dbReference type="Gene3D" id="1.20.120.1220">
    <property type="match status" value="1"/>
</dbReference>
<comment type="similarity">
    <text evidence="1">Belongs to the peptidase A24 family.</text>
</comment>
<dbReference type="PANTHER" id="PTHR30487:SF0">
    <property type="entry name" value="PREPILIN LEADER PEPTIDASE_N-METHYLTRANSFERASE-RELATED"/>
    <property type="match status" value="1"/>
</dbReference>
<dbReference type="Proteomes" id="UP000502136">
    <property type="component" value="Chromosome"/>
</dbReference>
<evidence type="ECO:0000256" key="2">
    <source>
        <dbReference type="SAM" id="Phobius"/>
    </source>
</evidence>
<evidence type="ECO:0000256" key="1">
    <source>
        <dbReference type="ARBA" id="ARBA00005801"/>
    </source>
</evidence>
<dbReference type="InterPro" id="IPR000045">
    <property type="entry name" value="Prepilin_IV_endopep_pep"/>
</dbReference>